<evidence type="ECO:0000313" key="1">
    <source>
        <dbReference type="EMBL" id="KAF7623401.1"/>
    </source>
</evidence>
<dbReference type="OrthoDB" id="10561058at2759"/>
<name>A0A8S9Z794_9BILA</name>
<proteinExistence type="predicted"/>
<feature type="non-terminal residue" evidence="1">
    <location>
        <position position="117"/>
    </location>
</feature>
<evidence type="ECO:0000313" key="2">
    <source>
        <dbReference type="Proteomes" id="UP000605970"/>
    </source>
</evidence>
<keyword evidence="2" id="KW-1185">Reference proteome</keyword>
<dbReference type="AlphaFoldDB" id="A0A8S9Z794"/>
<comment type="caution">
    <text evidence="1">The sequence shown here is derived from an EMBL/GenBank/DDBJ whole genome shotgun (WGS) entry which is preliminary data.</text>
</comment>
<dbReference type="EMBL" id="JABEBT010000255">
    <property type="protein sequence ID" value="KAF7623401.1"/>
    <property type="molecule type" value="Genomic_DNA"/>
</dbReference>
<protein>
    <submittedName>
        <fullName evidence="1">Galectin</fullName>
    </submittedName>
</protein>
<accession>A0A8S9Z794</accession>
<organism evidence="1 2">
    <name type="scientific">Meloidogyne graminicola</name>
    <dbReference type="NCBI Taxonomy" id="189291"/>
    <lineage>
        <taxon>Eukaryota</taxon>
        <taxon>Metazoa</taxon>
        <taxon>Ecdysozoa</taxon>
        <taxon>Nematoda</taxon>
        <taxon>Chromadorea</taxon>
        <taxon>Rhabditida</taxon>
        <taxon>Tylenchina</taxon>
        <taxon>Tylenchomorpha</taxon>
        <taxon>Tylenchoidea</taxon>
        <taxon>Meloidogynidae</taxon>
        <taxon>Meloidogyninae</taxon>
        <taxon>Meloidogyne</taxon>
    </lineage>
</organism>
<sequence>SIIIYFFHGAIEWNEKIGHTVLALNITNNCTKINSYTNGKWLYGVNGIIAECKYNLVEDQKVRASIKIEGSYDFEMTLETENDVFTLNGTIEIPFSTVQYIQVIGHNKREEVTFRTK</sequence>
<reference evidence="1" key="1">
    <citation type="journal article" date="2020" name="Ecol. Evol.">
        <title>Genome structure and content of the rice root-knot nematode (Meloidogyne graminicola).</title>
        <authorList>
            <person name="Phan N.T."/>
            <person name="Danchin E.G.J."/>
            <person name="Klopp C."/>
            <person name="Perfus-Barbeoch L."/>
            <person name="Kozlowski D.K."/>
            <person name="Koutsovoulos G.D."/>
            <person name="Lopez-Roques C."/>
            <person name="Bouchez O."/>
            <person name="Zahm M."/>
            <person name="Besnard G."/>
            <person name="Bellafiore S."/>
        </authorList>
    </citation>
    <scope>NUCLEOTIDE SEQUENCE</scope>
    <source>
        <strain evidence="1">VN-18</strain>
    </source>
</reference>
<gene>
    <name evidence="1" type="ORF">Mgra_00010271</name>
</gene>
<dbReference type="Proteomes" id="UP000605970">
    <property type="component" value="Unassembled WGS sequence"/>
</dbReference>